<gene>
    <name evidence="1" type="ORF">CRG98_002925</name>
</gene>
<organism evidence="1 2">
    <name type="scientific">Punica granatum</name>
    <name type="common">Pomegranate</name>
    <dbReference type="NCBI Taxonomy" id="22663"/>
    <lineage>
        <taxon>Eukaryota</taxon>
        <taxon>Viridiplantae</taxon>
        <taxon>Streptophyta</taxon>
        <taxon>Embryophyta</taxon>
        <taxon>Tracheophyta</taxon>
        <taxon>Spermatophyta</taxon>
        <taxon>Magnoliopsida</taxon>
        <taxon>eudicotyledons</taxon>
        <taxon>Gunneridae</taxon>
        <taxon>Pentapetalae</taxon>
        <taxon>rosids</taxon>
        <taxon>malvids</taxon>
        <taxon>Myrtales</taxon>
        <taxon>Lythraceae</taxon>
        <taxon>Punica</taxon>
    </lineage>
</organism>
<sequence>MVMYCSGWEAPPWPEPRGGVWYGMRISSGQIAWEGLRRTAVGNYRLVGFLVGPGLSLDSQVTPYPSLLWACTVQVG</sequence>
<dbReference type="Proteomes" id="UP000233551">
    <property type="component" value="Unassembled WGS sequence"/>
</dbReference>
<keyword evidence="2" id="KW-1185">Reference proteome</keyword>
<comment type="caution">
    <text evidence="1">The sequence shown here is derived from an EMBL/GenBank/DDBJ whole genome shotgun (WGS) entry which is preliminary data.</text>
</comment>
<proteinExistence type="predicted"/>
<dbReference type="AlphaFoldDB" id="A0A2I0L914"/>
<reference evidence="1 2" key="1">
    <citation type="submission" date="2017-11" db="EMBL/GenBank/DDBJ databases">
        <title>De-novo sequencing of pomegranate (Punica granatum L.) genome.</title>
        <authorList>
            <person name="Akparov Z."/>
            <person name="Amiraslanov A."/>
            <person name="Hajiyeva S."/>
            <person name="Abbasov M."/>
            <person name="Kaur K."/>
            <person name="Hamwieh A."/>
            <person name="Solovyev V."/>
            <person name="Salamov A."/>
            <person name="Braich B."/>
            <person name="Kosarev P."/>
            <person name="Mahmoud A."/>
            <person name="Hajiyev E."/>
            <person name="Babayeva S."/>
            <person name="Izzatullayeva V."/>
            <person name="Mammadov A."/>
            <person name="Mammadov A."/>
            <person name="Sharifova S."/>
            <person name="Ojaghi J."/>
            <person name="Eynullazada K."/>
            <person name="Bayramov B."/>
            <person name="Abdulazimova A."/>
            <person name="Shahmuradov I."/>
        </authorList>
    </citation>
    <scope>NUCLEOTIDE SEQUENCE [LARGE SCALE GENOMIC DNA]</scope>
    <source>
        <strain evidence="2">cv. AG2017</strain>
        <tissue evidence="1">Leaf</tissue>
    </source>
</reference>
<accession>A0A2I0L914</accession>
<evidence type="ECO:0000313" key="2">
    <source>
        <dbReference type="Proteomes" id="UP000233551"/>
    </source>
</evidence>
<protein>
    <submittedName>
        <fullName evidence="1">Uncharacterized protein</fullName>
    </submittedName>
</protein>
<evidence type="ECO:0000313" key="1">
    <source>
        <dbReference type="EMBL" id="PKI76616.1"/>
    </source>
</evidence>
<name>A0A2I0L914_PUNGR</name>
<dbReference type="EMBL" id="PGOL01000111">
    <property type="protein sequence ID" value="PKI76616.1"/>
    <property type="molecule type" value="Genomic_DNA"/>
</dbReference>